<evidence type="ECO:0000256" key="4">
    <source>
        <dbReference type="RuleBase" id="RU362039"/>
    </source>
</evidence>
<dbReference type="InterPro" id="IPR000979">
    <property type="entry name" value="Phosphodiesterase_MJ0936/Vps29"/>
</dbReference>
<reference evidence="6 7" key="1">
    <citation type="submission" date="2016-08" db="EMBL/GenBank/DDBJ databases">
        <title>Evolution of the type three secretion system and type three effector repertoires in Xanthomonas.</title>
        <authorList>
            <person name="Merda D."/>
            <person name="Briand M."/>
            <person name="Bosis E."/>
            <person name="Rousseau C."/>
            <person name="Portier P."/>
            <person name="Jacques M.-A."/>
            <person name="Fischer-Le Saux M."/>
        </authorList>
    </citation>
    <scope>NUCLEOTIDE SEQUENCE [LARGE SCALE GENOMIC DNA]</scope>
    <source>
        <strain evidence="6 7">CFBP 3122</strain>
    </source>
</reference>
<dbReference type="EC" id="3.1.4.-" evidence="4"/>
<dbReference type="SUPFAM" id="SSF56300">
    <property type="entry name" value="Metallo-dependent phosphatases"/>
    <property type="match status" value="1"/>
</dbReference>
<sequence length="155" mass="16197">MTAAVLRIGLISDTHGVLRPEAVAALQGCAAIIHAGDVGKPQVLIALGALAPLHAIAGNVDNPPWAAQLPETLDLLIAGVRIHVLHDLKTLAADVAADVIISGHSHKPSIQTRDGVLYINPGSAGPRRFRLPISVGTLWLGDGPPRAQLQLLEIR</sequence>
<dbReference type="GO" id="GO:0016787">
    <property type="term" value="F:hydrolase activity"/>
    <property type="evidence" value="ECO:0007669"/>
    <property type="project" value="UniProtKB-UniRule"/>
</dbReference>
<gene>
    <name evidence="6" type="ORF">XaplCFBP3122_19060</name>
</gene>
<dbReference type="Gene3D" id="3.60.21.10">
    <property type="match status" value="1"/>
</dbReference>
<dbReference type="NCBIfam" id="TIGR00040">
    <property type="entry name" value="yfcE"/>
    <property type="match status" value="1"/>
</dbReference>
<dbReference type="PANTHER" id="PTHR11124">
    <property type="entry name" value="VACUOLAR SORTING PROTEIN VPS29"/>
    <property type="match status" value="1"/>
</dbReference>
<dbReference type="GO" id="GO:0046872">
    <property type="term" value="F:metal ion binding"/>
    <property type="evidence" value="ECO:0007669"/>
    <property type="project" value="UniProtKB-KW"/>
</dbReference>
<organism evidence="6 7">
    <name type="scientific">Xanthomonas arboricola pv. populi</name>
    <dbReference type="NCBI Taxonomy" id="487823"/>
    <lineage>
        <taxon>Bacteria</taxon>
        <taxon>Pseudomonadati</taxon>
        <taxon>Pseudomonadota</taxon>
        <taxon>Gammaproteobacteria</taxon>
        <taxon>Lysobacterales</taxon>
        <taxon>Lysobacteraceae</taxon>
        <taxon>Xanthomonas</taxon>
    </lineage>
</organism>
<dbReference type="Pfam" id="PF12850">
    <property type="entry name" value="Metallophos_2"/>
    <property type="match status" value="1"/>
</dbReference>
<dbReference type="EMBL" id="MIGV01000036">
    <property type="protein sequence ID" value="PPT73809.1"/>
    <property type="molecule type" value="Genomic_DNA"/>
</dbReference>
<name>A0A2S6Z0D9_9XANT</name>
<evidence type="ECO:0000256" key="1">
    <source>
        <dbReference type="ARBA" id="ARBA00008950"/>
    </source>
</evidence>
<dbReference type="InterPro" id="IPR020935">
    <property type="entry name" value="PdiEstase_YfcE_CS"/>
</dbReference>
<comment type="cofactor">
    <cofactor evidence="4">
        <name>a divalent metal cation</name>
        <dbReference type="ChEBI" id="CHEBI:60240"/>
    </cofactor>
</comment>
<evidence type="ECO:0000313" key="6">
    <source>
        <dbReference type="EMBL" id="PPT73809.1"/>
    </source>
</evidence>
<comment type="caution">
    <text evidence="6">The sequence shown here is derived from an EMBL/GenBank/DDBJ whole genome shotgun (WGS) entry which is preliminary data.</text>
</comment>
<evidence type="ECO:0000256" key="3">
    <source>
        <dbReference type="ARBA" id="ARBA00022801"/>
    </source>
</evidence>
<dbReference type="RefSeq" id="WP_104599311.1">
    <property type="nucleotide sequence ID" value="NZ_MIGV01000036.1"/>
</dbReference>
<evidence type="ECO:0000259" key="5">
    <source>
        <dbReference type="Pfam" id="PF12850"/>
    </source>
</evidence>
<feature type="domain" description="Calcineurin-like phosphoesterase" evidence="5">
    <location>
        <begin position="6"/>
        <end position="138"/>
    </location>
</feature>
<keyword evidence="3" id="KW-0378">Hydrolase</keyword>
<keyword evidence="2 4" id="KW-0479">Metal-binding</keyword>
<comment type="similarity">
    <text evidence="1 4">Belongs to the metallophosphoesterase superfamily. YfcE family.</text>
</comment>
<protein>
    <recommendedName>
        <fullName evidence="4">Phosphoesterase</fullName>
        <ecNumber evidence="4">3.1.4.-</ecNumber>
    </recommendedName>
</protein>
<dbReference type="InterPro" id="IPR029052">
    <property type="entry name" value="Metallo-depent_PP-like"/>
</dbReference>
<accession>A0A2S6Z0D9</accession>
<dbReference type="AlphaFoldDB" id="A0A2S6Z0D9"/>
<evidence type="ECO:0000313" key="7">
    <source>
        <dbReference type="Proteomes" id="UP000238270"/>
    </source>
</evidence>
<evidence type="ECO:0000256" key="2">
    <source>
        <dbReference type="ARBA" id="ARBA00022723"/>
    </source>
</evidence>
<dbReference type="Proteomes" id="UP000238270">
    <property type="component" value="Unassembled WGS sequence"/>
</dbReference>
<proteinExistence type="inferred from homology"/>
<dbReference type="InterPro" id="IPR024654">
    <property type="entry name" value="Calcineurin-like_PHP_lpxH"/>
</dbReference>
<dbReference type="PROSITE" id="PS01269">
    <property type="entry name" value="UPF0025"/>
    <property type="match status" value="1"/>
</dbReference>